<dbReference type="EMBL" id="PNBA02000010">
    <property type="protein sequence ID" value="KAG6410267.1"/>
    <property type="molecule type" value="Genomic_DNA"/>
</dbReference>
<dbReference type="Gene3D" id="1.10.20.10">
    <property type="entry name" value="Histone, subunit A"/>
    <property type="match status" value="1"/>
</dbReference>
<keyword evidence="3" id="KW-0804">Transcription</keyword>
<evidence type="ECO:0000256" key="2">
    <source>
        <dbReference type="ARBA" id="ARBA00023015"/>
    </source>
</evidence>
<evidence type="ECO:0000256" key="3">
    <source>
        <dbReference type="ARBA" id="ARBA00023163"/>
    </source>
</evidence>
<reference evidence="7" key="1">
    <citation type="submission" date="2018-01" db="EMBL/GenBank/DDBJ databases">
        <authorList>
            <person name="Mao J.F."/>
        </authorList>
    </citation>
    <scope>NUCLEOTIDE SEQUENCE</scope>
    <source>
        <strain evidence="7">Huo1</strain>
        <tissue evidence="7">Leaf</tissue>
    </source>
</reference>
<keyword evidence="8" id="KW-1185">Reference proteome</keyword>
<evidence type="ECO:0000256" key="1">
    <source>
        <dbReference type="ARBA" id="ARBA00004123"/>
    </source>
</evidence>
<dbReference type="PANTHER" id="PTHR46338">
    <property type="entry name" value="TRANSCRIPTION INITIATION FACTOR TFIID SUBUNIT 8"/>
    <property type="match status" value="1"/>
</dbReference>
<comment type="caution">
    <text evidence="7">The sequence shown here is derived from an EMBL/GenBank/DDBJ whole genome shotgun (WGS) entry which is preliminary data.</text>
</comment>
<evidence type="ECO:0000256" key="4">
    <source>
        <dbReference type="ARBA" id="ARBA00023242"/>
    </source>
</evidence>
<dbReference type="OrthoDB" id="436852at2759"/>
<evidence type="ECO:0000313" key="7">
    <source>
        <dbReference type="EMBL" id="KAG6410267.1"/>
    </source>
</evidence>
<protein>
    <recommendedName>
        <fullName evidence="6">Bromodomain associated domain-containing protein</fullName>
    </recommendedName>
</protein>
<keyword evidence="2" id="KW-0805">Transcription regulation</keyword>
<dbReference type="SMART" id="SM00576">
    <property type="entry name" value="BTP"/>
    <property type="match status" value="1"/>
</dbReference>
<dbReference type="InterPro" id="IPR006565">
    <property type="entry name" value="BTP"/>
</dbReference>
<dbReference type="Pfam" id="PF07524">
    <property type="entry name" value="Bromo_TP"/>
    <property type="match status" value="1"/>
</dbReference>
<keyword evidence="4" id="KW-0539">Nucleus</keyword>
<dbReference type="InterPro" id="IPR037818">
    <property type="entry name" value="TAF8"/>
</dbReference>
<evidence type="ECO:0000259" key="6">
    <source>
        <dbReference type="SMART" id="SM00576"/>
    </source>
</evidence>
<reference evidence="7" key="2">
    <citation type="submission" date="2020-08" db="EMBL/GenBank/DDBJ databases">
        <title>Plant Genome Project.</title>
        <authorList>
            <person name="Zhang R.-G."/>
        </authorList>
    </citation>
    <scope>NUCLEOTIDE SEQUENCE</scope>
    <source>
        <strain evidence="7">Huo1</strain>
        <tissue evidence="7">Leaf</tissue>
    </source>
</reference>
<dbReference type="PANTHER" id="PTHR46338:SF13">
    <property type="entry name" value="TRANSCRIPTION INITIATION FACTOR TFIID SUBUNIT 8-LIKE"/>
    <property type="match status" value="1"/>
</dbReference>
<dbReference type="GO" id="GO:0046982">
    <property type="term" value="F:protein heterodimerization activity"/>
    <property type="evidence" value="ECO:0007669"/>
    <property type="project" value="InterPro"/>
</dbReference>
<name>A0A8X8ZLZ6_SALSN</name>
<dbReference type="Proteomes" id="UP000298416">
    <property type="component" value="Unassembled WGS sequence"/>
</dbReference>
<feature type="region of interest" description="Disordered" evidence="5">
    <location>
        <begin position="227"/>
        <end position="246"/>
    </location>
</feature>
<evidence type="ECO:0000313" key="8">
    <source>
        <dbReference type="Proteomes" id="UP000298416"/>
    </source>
</evidence>
<dbReference type="GO" id="GO:0005669">
    <property type="term" value="C:transcription factor TFIID complex"/>
    <property type="evidence" value="ECO:0007669"/>
    <property type="project" value="InterPro"/>
</dbReference>
<comment type="subcellular location">
    <subcellularLocation>
        <location evidence="1">Nucleus</location>
    </subcellularLocation>
</comment>
<accession>A0A8X8ZLZ6</accession>
<organism evidence="7">
    <name type="scientific">Salvia splendens</name>
    <name type="common">Scarlet sage</name>
    <dbReference type="NCBI Taxonomy" id="180675"/>
    <lineage>
        <taxon>Eukaryota</taxon>
        <taxon>Viridiplantae</taxon>
        <taxon>Streptophyta</taxon>
        <taxon>Embryophyta</taxon>
        <taxon>Tracheophyta</taxon>
        <taxon>Spermatophyta</taxon>
        <taxon>Magnoliopsida</taxon>
        <taxon>eudicotyledons</taxon>
        <taxon>Gunneridae</taxon>
        <taxon>Pentapetalae</taxon>
        <taxon>asterids</taxon>
        <taxon>lamiids</taxon>
        <taxon>Lamiales</taxon>
        <taxon>Lamiaceae</taxon>
        <taxon>Nepetoideae</taxon>
        <taxon>Mentheae</taxon>
        <taxon>Salviinae</taxon>
        <taxon>Salvia</taxon>
        <taxon>Salvia subgen. Calosphace</taxon>
        <taxon>core Calosphace</taxon>
    </lineage>
</organism>
<feature type="domain" description="Bromodomain associated" evidence="6">
    <location>
        <begin position="13"/>
        <end position="89"/>
    </location>
</feature>
<proteinExistence type="predicted"/>
<dbReference type="InterPro" id="IPR009072">
    <property type="entry name" value="Histone-fold"/>
</dbReference>
<dbReference type="AlphaFoldDB" id="A0A8X8ZLZ6"/>
<evidence type="ECO:0000256" key="5">
    <source>
        <dbReference type="SAM" id="MobiDB-lite"/>
    </source>
</evidence>
<gene>
    <name evidence="7" type="ORF">SASPL_128320</name>
</gene>
<sequence length="246" mass="27237">MREDEICAATAAPDFSFTLARVAVAQICQSIGYKGAEMPALEALTDIATRYLKAIAKLSAESANSSGRTESNLFDIAAAIEDLASVQGFDGSWRVRSRSVWRSAAIRDLMKCVKYVDQIPFAQPSLPRMSCSGVGRLLNIRDNRLWYNEGKLKHVPRWLPAVELRGEEGKRRGEVKWEESLEREEAVNLGSREMKKLKTECYDEDVEQVLVKRGKVKFKIGNVGKFKGNGENKGGSGGGWEEDGGC</sequence>